<evidence type="ECO:0000256" key="1">
    <source>
        <dbReference type="ARBA" id="ARBA00005417"/>
    </source>
</evidence>
<comment type="similarity">
    <text evidence="1">Belongs to the ABC transporter superfamily.</text>
</comment>
<dbReference type="InterPro" id="IPR027417">
    <property type="entry name" value="P-loop_NTPase"/>
</dbReference>
<dbReference type="SMART" id="SM00382">
    <property type="entry name" value="AAA"/>
    <property type="match status" value="1"/>
</dbReference>
<comment type="caution">
    <text evidence="6">The sequence shown here is derived from an EMBL/GenBank/DDBJ whole genome shotgun (WGS) entry which is preliminary data.</text>
</comment>
<dbReference type="Gene3D" id="3.40.50.300">
    <property type="entry name" value="P-loop containing nucleotide triphosphate hydrolases"/>
    <property type="match status" value="1"/>
</dbReference>
<evidence type="ECO:0000313" key="6">
    <source>
        <dbReference type="EMBL" id="TMQ48948.1"/>
    </source>
</evidence>
<dbReference type="PANTHER" id="PTHR42711">
    <property type="entry name" value="ABC TRANSPORTER ATP-BINDING PROTEIN"/>
    <property type="match status" value="1"/>
</dbReference>
<name>A0A538SC54_UNCEI</name>
<evidence type="ECO:0000256" key="4">
    <source>
        <dbReference type="ARBA" id="ARBA00022840"/>
    </source>
</evidence>
<organism evidence="6 7">
    <name type="scientific">Eiseniibacteriota bacterium</name>
    <dbReference type="NCBI Taxonomy" id="2212470"/>
    <lineage>
        <taxon>Bacteria</taxon>
        <taxon>Candidatus Eiseniibacteriota</taxon>
    </lineage>
</organism>
<dbReference type="Proteomes" id="UP000316292">
    <property type="component" value="Unassembled WGS sequence"/>
</dbReference>
<dbReference type="PANTHER" id="PTHR42711:SF5">
    <property type="entry name" value="ABC TRANSPORTER ATP-BINDING PROTEIN NATA"/>
    <property type="match status" value="1"/>
</dbReference>
<gene>
    <name evidence="6" type="ORF">E6K71_06240</name>
</gene>
<dbReference type="EMBL" id="VBOR01000063">
    <property type="protein sequence ID" value="TMQ48948.1"/>
    <property type="molecule type" value="Genomic_DNA"/>
</dbReference>
<dbReference type="GO" id="GO:0016887">
    <property type="term" value="F:ATP hydrolysis activity"/>
    <property type="evidence" value="ECO:0007669"/>
    <property type="project" value="InterPro"/>
</dbReference>
<keyword evidence="2" id="KW-0813">Transport</keyword>
<evidence type="ECO:0000256" key="2">
    <source>
        <dbReference type="ARBA" id="ARBA00022448"/>
    </source>
</evidence>
<dbReference type="InterPro" id="IPR050763">
    <property type="entry name" value="ABC_transporter_ATP-binding"/>
</dbReference>
<dbReference type="GO" id="GO:0005524">
    <property type="term" value="F:ATP binding"/>
    <property type="evidence" value="ECO:0007669"/>
    <property type="project" value="UniProtKB-KW"/>
</dbReference>
<feature type="domain" description="ABC transporter" evidence="5">
    <location>
        <begin position="8"/>
        <end position="247"/>
    </location>
</feature>
<keyword evidence="3" id="KW-0547">Nucleotide-binding</keyword>
<sequence>MSRTEAAIDTRGLTRVFKARRKGGEVRALQGVDLEVHRGECFGLLGPNGAGKSTLIKILTTLLLPTSGRALVVGYDVATEPFQVRRRINLVSGGDSSGYGVLTVRETLHLFSQFYGVPGPVARRREEELMEITGLRDKADARLSGLSTGMKQKLNFARGFMSDPEVIFLDEPTLGLDVEASRDVRAFIARWVRERPERTVLLTTHYMMEADELCGRVAIIDHGRILALDTPSALKRTLPEEAAFEFQVSATGQDLEPLLEITGVRSISHHAHPGTGAVELKVVVQEDDVIGEVLGRLKGLDRSVLHLTKMEPTLETVFIHHVGRGLTDEEAGNGA</sequence>
<proteinExistence type="inferred from homology"/>
<dbReference type="Pfam" id="PF00005">
    <property type="entry name" value="ABC_tran"/>
    <property type="match status" value="1"/>
</dbReference>
<keyword evidence="4 6" id="KW-0067">ATP-binding</keyword>
<accession>A0A538SC54</accession>
<protein>
    <submittedName>
        <fullName evidence="6">ABC transporter ATP-binding protein</fullName>
    </submittedName>
</protein>
<dbReference type="PROSITE" id="PS50893">
    <property type="entry name" value="ABC_TRANSPORTER_2"/>
    <property type="match status" value="1"/>
</dbReference>
<dbReference type="SUPFAM" id="SSF52540">
    <property type="entry name" value="P-loop containing nucleoside triphosphate hydrolases"/>
    <property type="match status" value="1"/>
</dbReference>
<dbReference type="InterPro" id="IPR003439">
    <property type="entry name" value="ABC_transporter-like_ATP-bd"/>
</dbReference>
<dbReference type="InterPro" id="IPR003593">
    <property type="entry name" value="AAA+_ATPase"/>
</dbReference>
<evidence type="ECO:0000313" key="7">
    <source>
        <dbReference type="Proteomes" id="UP000316292"/>
    </source>
</evidence>
<evidence type="ECO:0000256" key="3">
    <source>
        <dbReference type="ARBA" id="ARBA00022741"/>
    </source>
</evidence>
<dbReference type="AlphaFoldDB" id="A0A538SC54"/>
<reference evidence="6 7" key="1">
    <citation type="journal article" date="2019" name="Nat. Microbiol.">
        <title>Mediterranean grassland soil C-N compound turnover is dependent on rainfall and depth, and is mediated by genomically divergent microorganisms.</title>
        <authorList>
            <person name="Diamond S."/>
            <person name="Andeer P.F."/>
            <person name="Li Z."/>
            <person name="Crits-Christoph A."/>
            <person name="Burstein D."/>
            <person name="Anantharaman K."/>
            <person name="Lane K.R."/>
            <person name="Thomas B.C."/>
            <person name="Pan C."/>
            <person name="Northen T.R."/>
            <person name="Banfield J.F."/>
        </authorList>
    </citation>
    <scope>NUCLEOTIDE SEQUENCE [LARGE SCALE GENOMIC DNA]</scope>
    <source>
        <strain evidence="6">WS_1</strain>
    </source>
</reference>
<evidence type="ECO:0000259" key="5">
    <source>
        <dbReference type="PROSITE" id="PS50893"/>
    </source>
</evidence>